<reference evidence="1 2" key="1">
    <citation type="submission" date="2020-08" db="EMBL/GenBank/DDBJ databases">
        <title>Sequencing the genomes of 1000 actinobacteria strains.</title>
        <authorList>
            <person name="Klenk H.-P."/>
        </authorList>
    </citation>
    <scope>NUCLEOTIDE SEQUENCE [LARGE SCALE GENOMIC DNA]</scope>
    <source>
        <strain evidence="1 2">DSM 45486</strain>
    </source>
</reference>
<comment type="caution">
    <text evidence="1">The sequence shown here is derived from an EMBL/GenBank/DDBJ whole genome shotgun (WGS) entry which is preliminary data.</text>
</comment>
<name>A0A7W9HDK7_9PSEU</name>
<sequence length="211" mass="23502">MITDRATAKRSLDAALSEEVDTPAAEYGFRRRSNTLAYRRSVKNGHQRLVFDFDLHPRYARDGILMLPYGEVTFPEVMELTVKLDPPRYVSRDFTLRFDLREFAVGSRRELLVRGDEDSVGVAGWVGSLLNGKLGILFEELNSPSSFIAWAHGDRGGVGIDNHGWVAVAAAHLWLDDPAGALATLATRIDPDDPNNKRYLKAFELVRSANG</sequence>
<evidence type="ECO:0000313" key="2">
    <source>
        <dbReference type="Proteomes" id="UP000552097"/>
    </source>
</evidence>
<protein>
    <submittedName>
        <fullName evidence="1">Uncharacterized protein</fullName>
    </submittedName>
</protein>
<proteinExistence type="predicted"/>
<accession>A0A7W9HDK7</accession>
<dbReference type="AlphaFoldDB" id="A0A7W9HDK7"/>
<dbReference type="RefSeq" id="WP_184914433.1">
    <property type="nucleotide sequence ID" value="NZ_JACHMO010000001.1"/>
</dbReference>
<dbReference type="Proteomes" id="UP000552097">
    <property type="component" value="Unassembled WGS sequence"/>
</dbReference>
<evidence type="ECO:0000313" key="1">
    <source>
        <dbReference type="EMBL" id="MBB5800240.1"/>
    </source>
</evidence>
<dbReference type="EMBL" id="JACHMO010000001">
    <property type="protein sequence ID" value="MBB5800240.1"/>
    <property type="molecule type" value="Genomic_DNA"/>
</dbReference>
<keyword evidence="2" id="KW-1185">Reference proteome</keyword>
<gene>
    <name evidence="1" type="ORF">F4560_000008</name>
</gene>
<organism evidence="1 2">
    <name type="scientific">Saccharothrix ecbatanensis</name>
    <dbReference type="NCBI Taxonomy" id="1105145"/>
    <lineage>
        <taxon>Bacteria</taxon>
        <taxon>Bacillati</taxon>
        <taxon>Actinomycetota</taxon>
        <taxon>Actinomycetes</taxon>
        <taxon>Pseudonocardiales</taxon>
        <taxon>Pseudonocardiaceae</taxon>
        <taxon>Saccharothrix</taxon>
    </lineage>
</organism>